<feature type="domain" description="Reverse transcriptase" evidence="2">
    <location>
        <begin position="712"/>
        <end position="802"/>
    </location>
</feature>
<evidence type="ECO:0000259" key="3">
    <source>
        <dbReference type="Pfam" id="PF03732"/>
    </source>
</evidence>
<dbReference type="CDD" id="cd01647">
    <property type="entry name" value="RT_LTR"/>
    <property type="match status" value="1"/>
</dbReference>
<organism evidence="4 5">
    <name type="scientific">Vigna radiata var. radiata</name>
    <name type="common">Mung bean</name>
    <name type="synonym">Phaseolus aureus</name>
    <dbReference type="NCBI Taxonomy" id="3916"/>
    <lineage>
        <taxon>Eukaryota</taxon>
        <taxon>Viridiplantae</taxon>
        <taxon>Streptophyta</taxon>
        <taxon>Embryophyta</taxon>
        <taxon>Tracheophyta</taxon>
        <taxon>Spermatophyta</taxon>
        <taxon>Magnoliopsida</taxon>
        <taxon>eudicotyledons</taxon>
        <taxon>Gunneridae</taxon>
        <taxon>Pentapetalae</taxon>
        <taxon>rosids</taxon>
        <taxon>fabids</taxon>
        <taxon>Fabales</taxon>
        <taxon>Fabaceae</taxon>
        <taxon>Papilionoideae</taxon>
        <taxon>50 kb inversion clade</taxon>
        <taxon>NPAAA clade</taxon>
        <taxon>indigoferoid/millettioid clade</taxon>
        <taxon>Phaseoleae</taxon>
        <taxon>Vigna</taxon>
    </lineage>
</organism>
<evidence type="ECO:0000313" key="4">
    <source>
        <dbReference type="Proteomes" id="UP000087766"/>
    </source>
</evidence>
<dbReference type="InterPro" id="IPR043502">
    <property type="entry name" value="DNA/RNA_pol_sf"/>
</dbReference>
<dbReference type="SUPFAM" id="SSF56672">
    <property type="entry name" value="DNA/RNA polymerases"/>
    <property type="match status" value="1"/>
</dbReference>
<dbReference type="InterPro" id="IPR000477">
    <property type="entry name" value="RT_dom"/>
</dbReference>
<dbReference type="Pfam" id="PF00078">
    <property type="entry name" value="RVT_1"/>
    <property type="match status" value="1"/>
</dbReference>
<reference evidence="5" key="2">
    <citation type="submission" date="2025-08" db="UniProtKB">
        <authorList>
            <consortium name="RefSeq"/>
        </authorList>
    </citation>
    <scope>IDENTIFICATION</scope>
    <source>
        <tissue evidence="5">Leaf</tissue>
    </source>
</reference>
<dbReference type="AlphaFoldDB" id="A0A1S3UZF7"/>
<keyword evidence="4" id="KW-1185">Reference proteome</keyword>
<protein>
    <submittedName>
        <fullName evidence="5">Uncharacterized protein LOC106770166</fullName>
    </submittedName>
</protein>
<dbReference type="STRING" id="3916.A0A1S3UZF7"/>
<evidence type="ECO:0000256" key="1">
    <source>
        <dbReference type="SAM" id="MobiDB-lite"/>
    </source>
</evidence>
<dbReference type="Gene3D" id="3.10.10.10">
    <property type="entry name" value="HIV Type 1 Reverse Transcriptase, subunit A, domain 1"/>
    <property type="match status" value="1"/>
</dbReference>
<evidence type="ECO:0000313" key="5">
    <source>
        <dbReference type="RefSeq" id="XP_014511473.1"/>
    </source>
</evidence>
<dbReference type="GeneID" id="106770166"/>
<feature type="compositionally biased region" description="Basic and acidic residues" evidence="1">
    <location>
        <begin position="339"/>
        <end position="350"/>
    </location>
</feature>
<dbReference type="CDD" id="cd00303">
    <property type="entry name" value="retropepsin_like"/>
    <property type="match status" value="1"/>
</dbReference>
<feature type="region of interest" description="Disordered" evidence="1">
    <location>
        <begin position="289"/>
        <end position="363"/>
    </location>
</feature>
<dbReference type="InterPro" id="IPR005162">
    <property type="entry name" value="Retrotrans_gag_dom"/>
</dbReference>
<dbReference type="PANTHER" id="PTHR24559">
    <property type="entry name" value="TRANSPOSON TY3-I GAG-POL POLYPROTEIN"/>
    <property type="match status" value="1"/>
</dbReference>
<dbReference type="Gene3D" id="3.30.70.270">
    <property type="match status" value="1"/>
</dbReference>
<proteinExistence type="predicted"/>
<dbReference type="InterPro" id="IPR043128">
    <property type="entry name" value="Rev_trsase/Diguanyl_cyclase"/>
</dbReference>
<feature type="domain" description="Retrotransposon gag" evidence="3">
    <location>
        <begin position="47"/>
        <end position="136"/>
    </location>
</feature>
<dbReference type="PANTHER" id="PTHR24559:SF430">
    <property type="entry name" value="RNA-DIRECTED DNA POLYMERASE"/>
    <property type="match status" value="1"/>
</dbReference>
<dbReference type="Proteomes" id="UP000087766">
    <property type="component" value="Chromosome 8"/>
</dbReference>
<feature type="region of interest" description="Disordered" evidence="1">
    <location>
        <begin position="140"/>
        <end position="216"/>
    </location>
</feature>
<dbReference type="KEGG" id="vra:106770166"/>
<feature type="compositionally biased region" description="Basic and acidic residues" evidence="1">
    <location>
        <begin position="152"/>
        <end position="205"/>
    </location>
</feature>
<dbReference type="Pfam" id="PF03732">
    <property type="entry name" value="Retrotrans_gag"/>
    <property type="match status" value="1"/>
</dbReference>
<evidence type="ECO:0000259" key="2">
    <source>
        <dbReference type="Pfam" id="PF00078"/>
    </source>
</evidence>
<sequence length="802" mass="91238">MDVRISDQFVPPRFKTYDGTTDPEAHIKSFTNAMAFRTGCDAIWCQAFSLSLEGEALEWFNSLPNGSVENFKSLSGMFNEQFAACRVQDVTLVDLMNLKQGKDEPLKVFMDRFTKTIRRVRGLSLEMTLQYVMPALRPGPFKESVCRTPPKTLEELRQRATDEARVEEMKQNYRREIQEAKDRDKGKREGQSHRPDTSKGREGPRGPRFPQYTPLNAPRAQILQKALSTQVMRTPQKCLTPPGADSSKHCLYHQNMGHDTEDCMTLKDRIEELIQAGHLKHYIWTNQHETSPARHPCPPESSPKNLSQARRRTFKGYENRSDRRNDRPPYQQGQTGRTRSPERRNRDRSRSRSRSQALGNGRPLRGVINTIFGGFAGGGASSSARKRSIHHLRSIYAVEVPRRTMPPITFSNEDFHAPEPEQDDPTVITVEIVRYGVSKVLVDQGSSVNILYWKTLRQMDISDVLIVLYDEQLVGFVGERVDTKGYLDLWTRLGTGREGEEKRIRYLLVVANTSYNVLLGRPCLNSFGTIVSTPHLAMKYPTSRGTICTIRADQKVAQECYAAGLKMYPREMRRRTGGADVVMADLDPRTNTEDRLEPLGETQPVIVGKDLTQVTTIARGLEEEVEKKLRATLWRNRDLFAWTAADMPGIHPSIMSHRLSLFREARPIAQKKRKMGEEKRKAVREEVRKLQVAGFVREITYTTWLANVVMVKKASGQWLMCTDYTDLNKACPKDSYPLPSIDVLVDGASGHRILSFLDAYSGYNQIPMHGPDRDKTTFMADQANFCYEVMPFGLKNAGATYQ</sequence>
<dbReference type="OrthoDB" id="1432192at2759"/>
<dbReference type="RefSeq" id="XP_014511473.1">
    <property type="nucleotide sequence ID" value="XM_014655987.1"/>
</dbReference>
<dbReference type="InterPro" id="IPR053134">
    <property type="entry name" value="RNA-dir_DNA_polymerase"/>
</dbReference>
<name>A0A1S3UZF7_VIGRR</name>
<gene>
    <name evidence="5" type="primary">LOC106770166</name>
</gene>
<accession>A0A1S3UZF7</accession>
<reference evidence="4" key="1">
    <citation type="journal article" date="2014" name="Nat. Commun.">
        <title>Genome sequence of mungbean and insights into evolution within Vigna species.</title>
        <authorList>
            <person name="Kang Y.J."/>
            <person name="Kim S.K."/>
            <person name="Kim M.Y."/>
            <person name="Lestari P."/>
            <person name="Kim K.H."/>
            <person name="Ha B.K."/>
            <person name="Jun T.H."/>
            <person name="Hwang W.J."/>
            <person name="Lee T."/>
            <person name="Lee J."/>
            <person name="Shim S."/>
            <person name="Yoon M.Y."/>
            <person name="Jang Y.E."/>
            <person name="Han K.S."/>
            <person name="Taeprayoon P."/>
            <person name="Yoon N."/>
            <person name="Somta P."/>
            <person name="Tanya P."/>
            <person name="Kim K.S."/>
            <person name="Gwag J.G."/>
            <person name="Moon J.K."/>
            <person name="Lee Y.H."/>
            <person name="Park B.S."/>
            <person name="Bombarely A."/>
            <person name="Doyle J.J."/>
            <person name="Jackson S.A."/>
            <person name="Schafleitner R."/>
            <person name="Srinives P."/>
            <person name="Varshney R.K."/>
            <person name="Lee S.H."/>
        </authorList>
    </citation>
    <scope>NUCLEOTIDE SEQUENCE [LARGE SCALE GENOMIC DNA]</scope>
    <source>
        <strain evidence="4">cv. VC1973A</strain>
    </source>
</reference>
<feature type="compositionally biased region" description="Basic and acidic residues" evidence="1">
    <location>
        <begin position="315"/>
        <end position="327"/>
    </location>
</feature>